<protein>
    <submittedName>
        <fullName evidence="1">Uncharacterized protein</fullName>
    </submittedName>
</protein>
<sequence length="44" mass="5366">YLKNFITETKLFFFSKCLVFFHLFNKKIKTPKVVKYHQKKALVV</sequence>
<organism evidence="1 2">
    <name type="scientific">Staurois parvus</name>
    <dbReference type="NCBI Taxonomy" id="386267"/>
    <lineage>
        <taxon>Eukaryota</taxon>
        <taxon>Metazoa</taxon>
        <taxon>Chordata</taxon>
        <taxon>Craniata</taxon>
        <taxon>Vertebrata</taxon>
        <taxon>Euteleostomi</taxon>
        <taxon>Amphibia</taxon>
        <taxon>Batrachia</taxon>
        <taxon>Anura</taxon>
        <taxon>Neobatrachia</taxon>
        <taxon>Ranoidea</taxon>
        <taxon>Ranidae</taxon>
        <taxon>Staurois</taxon>
    </lineage>
</organism>
<name>A0ABN9E1Z8_9NEOB</name>
<dbReference type="Proteomes" id="UP001162483">
    <property type="component" value="Unassembled WGS sequence"/>
</dbReference>
<gene>
    <name evidence="1" type="ORF">SPARVUS_LOCUS8953653</name>
</gene>
<keyword evidence="2" id="KW-1185">Reference proteome</keyword>
<proteinExistence type="predicted"/>
<accession>A0ABN9E1Z8</accession>
<evidence type="ECO:0000313" key="1">
    <source>
        <dbReference type="EMBL" id="CAI9578638.1"/>
    </source>
</evidence>
<comment type="caution">
    <text evidence="1">The sequence shown here is derived from an EMBL/GenBank/DDBJ whole genome shotgun (WGS) entry which is preliminary data.</text>
</comment>
<evidence type="ECO:0000313" key="2">
    <source>
        <dbReference type="Proteomes" id="UP001162483"/>
    </source>
</evidence>
<feature type="non-terminal residue" evidence="1">
    <location>
        <position position="1"/>
    </location>
</feature>
<reference evidence="1" key="1">
    <citation type="submission" date="2023-05" db="EMBL/GenBank/DDBJ databases">
        <authorList>
            <person name="Stuckert A."/>
        </authorList>
    </citation>
    <scope>NUCLEOTIDE SEQUENCE</scope>
</reference>
<dbReference type="EMBL" id="CATNWA010015019">
    <property type="protein sequence ID" value="CAI9578638.1"/>
    <property type="molecule type" value="Genomic_DNA"/>
</dbReference>